<dbReference type="InterPro" id="IPR003137">
    <property type="entry name" value="PA_domain"/>
</dbReference>
<feature type="domain" description="PA" evidence="2">
    <location>
        <begin position="71"/>
        <end position="157"/>
    </location>
</feature>
<protein>
    <recommendedName>
        <fullName evidence="2">PA domain-containing protein</fullName>
    </recommendedName>
</protein>
<keyword evidence="1" id="KW-0732">Signal</keyword>
<dbReference type="EMBL" id="QXFY01001146">
    <property type="protein sequence ID" value="KAE9326727.1"/>
    <property type="molecule type" value="Genomic_DNA"/>
</dbReference>
<feature type="chain" id="PRO_5026125688" description="PA domain-containing protein" evidence="1">
    <location>
        <begin position="21"/>
        <end position="238"/>
    </location>
</feature>
<accession>A0A6G0RBB4</accession>
<dbReference type="Pfam" id="PF02225">
    <property type="entry name" value="PA"/>
    <property type="match status" value="1"/>
</dbReference>
<dbReference type="AlphaFoldDB" id="A0A6G0RBB4"/>
<reference evidence="3 4" key="1">
    <citation type="submission" date="2018-09" db="EMBL/GenBank/DDBJ databases">
        <title>Genomic investigation of the strawberry pathogen Phytophthora fragariae indicates pathogenicity is determined by transcriptional variation in three key races.</title>
        <authorList>
            <person name="Adams T.M."/>
            <person name="Armitage A.D."/>
            <person name="Sobczyk M.K."/>
            <person name="Bates H.J."/>
            <person name="Dunwell J.M."/>
            <person name="Nellist C.F."/>
            <person name="Harrison R.J."/>
        </authorList>
    </citation>
    <scope>NUCLEOTIDE SEQUENCE [LARGE SCALE GENOMIC DNA]</scope>
    <source>
        <strain evidence="3 4">NOV-77</strain>
    </source>
</reference>
<evidence type="ECO:0000256" key="1">
    <source>
        <dbReference type="SAM" id="SignalP"/>
    </source>
</evidence>
<dbReference type="Gene3D" id="3.50.30.30">
    <property type="match status" value="1"/>
</dbReference>
<sequence>MNKLARLLYCFLGGVVLVAAASTQPTLLIGECVVNVPARSETVEMTSFAVRCQLAAFGAYLPEESKYLKVVLAPGDEMLACSTLGDSQAHSNFGGAAVIVRRGKCSFQEKLELVAAAGAAAMVLVNSEEALIPLSSLEYEHSTAAAVSVTKGDGERLIKIIQDAMQQAGAASGAELRMIAPVDPMRQARTRLQFLADINTPVAMYEEYWGITEQLQPLVGTLDERATGKDIVRERRKW</sequence>
<dbReference type="InterPro" id="IPR046450">
    <property type="entry name" value="PA_dom_sf"/>
</dbReference>
<dbReference type="Proteomes" id="UP000486351">
    <property type="component" value="Unassembled WGS sequence"/>
</dbReference>
<evidence type="ECO:0000313" key="4">
    <source>
        <dbReference type="Proteomes" id="UP000486351"/>
    </source>
</evidence>
<gene>
    <name evidence="3" type="ORF">PF008_g16569</name>
</gene>
<evidence type="ECO:0000313" key="3">
    <source>
        <dbReference type="EMBL" id="KAE9326727.1"/>
    </source>
</evidence>
<organism evidence="3 4">
    <name type="scientific">Phytophthora fragariae</name>
    <dbReference type="NCBI Taxonomy" id="53985"/>
    <lineage>
        <taxon>Eukaryota</taxon>
        <taxon>Sar</taxon>
        <taxon>Stramenopiles</taxon>
        <taxon>Oomycota</taxon>
        <taxon>Peronosporomycetes</taxon>
        <taxon>Peronosporales</taxon>
        <taxon>Peronosporaceae</taxon>
        <taxon>Phytophthora</taxon>
    </lineage>
</organism>
<comment type="caution">
    <text evidence="3">The sequence shown here is derived from an EMBL/GenBank/DDBJ whole genome shotgun (WGS) entry which is preliminary data.</text>
</comment>
<proteinExistence type="predicted"/>
<dbReference type="SUPFAM" id="SSF52025">
    <property type="entry name" value="PA domain"/>
    <property type="match status" value="1"/>
</dbReference>
<feature type="signal peptide" evidence="1">
    <location>
        <begin position="1"/>
        <end position="20"/>
    </location>
</feature>
<evidence type="ECO:0000259" key="2">
    <source>
        <dbReference type="Pfam" id="PF02225"/>
    </source>
</evidence>
<name>A0A6G0RBB4_9STRA</name>